<sequence length="312" mass="36164">MKIDKQEEEQKDNVFQQEKKLSAVEEYGIVRFFTFSWIMVFSIILVTVMGTNDFSRQSLSSLMSDVMIIIIPGSLIFTTLRSGFYKFPLTIFTCNAVIVFFISHFLGNLSGAFGIPVKTMSVVVTILKGLFILIVAEAVISFYTKSYLQDRLYQGGLKGFLRILGSYSLSLYLVLIVCVFNLLDELSIYKKDLWTVFYQLFLLCIPFIVGFSFIRYKLPRLKANKLNLIIFCSIVFFWGIFVGEDTKIFSAYLGHLPYEEWQKISETLQPPSISYWKTGYAIRHIMLWFFVAEGILFLVLLWQDIFHSEDKK</sequence>
<proteinExistence type="predicted"/>
<feature type="transmembrane region" description="Helical" evidence="1">
    <location>
        <begin position="280"/>
        <end position="302"/>
    </location>
</feature>
<keyword evidence="1" id="KW-0472">Membrane</keyword>
<accession>A0A6L9Y7J7</accession>
<dbReference type="EMBL" id="JAAGYR010000009">
    <property type="protein sequence ID" value="NEN75774.1"/>
    <property type="molecule type" value="Genomic_DNA"/>
</dbReference>
<feature type="transmembrane region" description="Helical" evidence="1">
    <location>
        <begin position="62"/>
        <end position="80"/>
    </location>
</feature>
<keyword evidence="1" id="KW-0812">Transmembrane</keyword>
<keyword evidence="3" id="KW-1185">Reference proteome</keyword>
<evidence type="ECO:0000313" key="2">
    <source>
        <dbReference type="EMBL" id="NEN75774.1"/>
    </source>
</evidence>
<feature type="transmembrane region" description="Helical" evidence="1">
    <location>
        <begin position="119"/>
        <end position="143"/>
    </location>
</feature>
<organism evidence="2 3">
    <name type="scientific">Pelistega ratti</name>
    <dbReference type="NCBI Taxonomy" id="2652177"/>
    <lineage>
        <taxon>Bacteria</taxon>
        <taxon>Pseudomonadati</taxon>
        <taxon>Pseudomonadota</taxon>
        <taxon>Betaproteobacteria</taxon>
        <taxon>Burkholderiales</taxon>
        <taxon>Alcaligenaceae</taxon>
        <taxon>Pelistega</taxon>
    </lineage>
</organism>
<dbReference type="Proteomes" id="UP000477651">
    <property type="component" value="Unassembled WGS sequence"/>
</dbReference>
<dbReference type="RefSeq" id="WP_163764367.1">
    <property type="nucleotide sequence ID" value="NZ_JAAGYR010000009.1"/>
</dbReference>
<feature type="transmembrane region" description="Helical" evidence="1">
    <location>
        <begin position="87"/>
        <end position="107"/>
    </location>
</feature>
<feature type="transmembrane region" description="Helical" evidence="1">
    <location>
        <begin position="29"/>
        <end position="50"/>
    </location>
</feature>
<feature type="transmembrane region" description="Helical" evidence="1">
    <location>
        <begin position="226"/>
        <end position="243"/>
    </location>
</feature>
<keyword evidence="1" id="KW-1133">Transmembrane helix</keyword>
<feature type="transmembrane region" description="Helical" evidence="1">
    <location>
        <begin position="164"/>
        <end position="183"/>
    </location>
</feature>
<reference evidence="2 3" key="1">
    <citation type="submission" date="2020-02" db="EMBL/GenBank/DDBJ databases">
        <title>Pelistega sp. NLN82 were isolated from wild rodents of the Hainan Island.</title>
        <authorList>
            <person name="Niu N."/>
            <person name="Zhou J."/>
        </authorList>
    </citation>
    <scope>NUCLEOTIDE SEQUENCE [LARGE SCALE GENOMIC DNA]</scope>
    <source>
        <strain evidence="2 3">NLN82</strain>
    </source>
</reference>
<protein>
    <submittedName>
        <fullName evidence="2">Uncharacterized protein</fullName>
    </submittedName>
</protein>
<comment type="caution">
    <text evidence="2">The sequence shown here is derived from an EMBL/GenBank/DDBJ whole genome shotgun (WGS) entry which is preliminary data.</text>
</comment>
<gene>
    <name evidence="2" type="ORF">F9B74_05470</name>
</gene>
<feature type="transmembrane region" description="Helical" evidence="1">
    <location>
        <begin position="195"/>
        <end position="214"/>
    </location>
</feature>
<evidence type="ECO:0000313" key="3">
    <source>
        <dbReference type="Proteomes" id="UP000477651"/>
    </source>
</evidence>
<name>A0A6L9Y7J7_9BURK</name>
<dbReference type="AlphaFoldDB" id="A0A6L9Y7J7"/>
<evidence type="ECO:0000256" key="1">
    <source>
        <dbReference type="SAM" id="Phobius"/>
    </source>
</evidence>